<reference evidence="1 4" key="1">
    <citation type="submission" date="2009-10" db="EMBL/GenBank/DDBJ databases">
        <title>Complete sequence of Fibrobacter succinogenes subsp. succinogenes S85.</title>
        <authorList>
            <consortium name="US DOE Joint Genome Institute"/>
            <person name="Lucas S."/>
            <person name="Copeland A."/>
            <person name="Lapidus A."/>
            <person name="Glavina del Rio T."/>
            <person name="Tice H."/>
            <person name="Bruce D."/>
            <person name="Goodwin L."/>
            <person name="Pitluck S."/>
            <person name="Chertkov O."/>
            <person name="Detter J.C."/>
            <person name="Han C."/>
            <person name="Tapia R."/>
            <person name="Larimer F."/>
            <person name="Land M."/>
            <person name="Hauser L."/>
            <person name="Kyrpides N."/>
            <person name="Mikhailova N."/>
            <person name="Weimer P.J."/>
            <person name="Stevenson D.M."/>
            <person name="Boyum J."/>
            <person name="Brumm P.I."/>
            <person name="Mead D."/>
        </authorList>
    </citation>
    <scope>NUCLEOTIDE SEQUENCE [LARGE SCALE GENOMIC DNA]</scope>
    <source>
        <strain evidence="4">ATCC 19169 / S85</strain>
        <strain evidence="1">S85</strain>
    </source>
</reference>
<dbReference type="HOGENOM" id="CLU_805957_0_0_0"/>
<sequence>MNIDDESLFETYDRINDVESARKKFEGQKYLDPRCDPAFRALLDSEDALVNFLNAILHFEGENAIQSLTYTVQQDEIFHLPEPYRVKFDIGAKTKAGKRIDVEMQKLKLNDYIDRMMIYNAFLLLRAKNDYNKEIDFQNMPDAQKKMFRYKLPEIYSIWIMDYPVQFMENVYRDEVGLYNLSSVGKESCIPISTKNKYIIVDLTKFDKSKDKLETDEDRWLYILKNAGSSSSLPEFDNPTFEDALRRIECDTASDELLIRQANMKDFLYAYSDAIDESFEKGRDNERTATALDMLADDKPIEEIVKYSHLPKEKILDLQKTLATKADK</sequence>
<dbReference type="AlphaFoldDB" id="C9RJB2"/>
<dbReference type="eggNOG" id="COG5464">
    <property type="taxonomic scope" value="Bacteria"/>
</dbReference>
<dbReference type="EMBL" id="CP002158">
    <property type="protein sequence ID" value="ADL26845.1"/>
    <property type="molecule type" value="Genomic_DNA"/>
</dbReference>
<organism evidence="2 3">
    <name type="scientific">Fibrobacter succinogenes (strain ATCC 19169 / S85)</name>
    <dbReference type="NCBI Taxonomy" id="59374"/>
    <lineage>
        <taxon>Bacteria</taxon>
        <taxon>Pseudomonadati</taxon>
        <taxon>Fibrobacterota</taxon>
        <taxon>Fibrobacteria</taxon>
        <taxon>Fibrobacterales</taxon>
        <taxon>Fibrobacteraceae</taxon>
        <taxon>Fibrobacter</taxon>
    </lineage>
</organism>
<dbReference type="PANTHER" id="PTHR41317:SF1">
    <property type="entry name" value="PD-(D_E)XK NUCLEASE FAMILY TRANSPOSASE"/>
    <property type="match status" value="1"/>
</dbReference>
<name>C9RJB2_FIBSS</name>
<dbReference type="Proteomes" id="UP000000517">
    <property type="component" value="Chromosome"/>
</dbReference>
<gene>
    <name evidence="1" type="ordered locus">Fisuc_2042</name>
    <name evidence="2" type="ordered locus">FSU_2568</name>
</gene>
<dbReference type="OrthoDB" id="9769413at2"/>
<accession>C9RJB2</accession>
<evidence type="ECO:0000313" key="2">
    <source>
        <dbReference type="EMBL" id="ADL26845.1"/>
    </source>
</evidence>
<dbReference type="KEGG" id="fsc:FSU_2568"/>
<dbReference type="KEGG" id="fsu:Fisuc_2042"/>
<evidence type="ECO:0000313" key="4">
    <source>
        <dbReference type="Proteomes" id="UP000001497"/>
    </source>
</evidence>
<reference evidence="3" key="2">
    <citation type="submission" date="2010-08" db="EMBL/GenBank/DDBJ databases">
        <title>Complete sequence of Fibrobacter succinogenes subsp. succinogenes S85.</title>
        <authorList>
            <person name="Durkin A.S."/>
            <person name="Nelson K.E."/>
            <person name="Morrison M."/>
            <person name="Forsberg C.W."/>
            <person name="Wilson D.B."/>
            <person name="Russell J.B."/>
            <person name="Cann I.K.O."/>
            <person name="Mackie R.I."/>
            <person name="White B.A."/>
        </authorList>
    </citation>
    <scope>NUCLEOTIDE SEQUENCE [LARGE SCALE GENOMIC DNA]</scope>
    <source>
        <strain evidence="3">ATCC 19169 / S85</strain>
    </source>
</reference>
<keyword evidence="4" id="KW-1185">Reference proteome</keyword>
<evidence type="ECO:0000313" key="3">
    <source>
        <dbReference type="Proteomes" id="UP000000517"/>
    </source>
</evidence>
<evidence type="ECO:0008006" key="5">
    <source>
        <dbReference type="Google" id="ProtNLM"/>
    </source>
</evidence>
<dbReference type="STRING" id="59374.FSU_2568"/>
<dbReference type="PANTHER" id="PTHR41317">
    <property type="entry name" value="PD-(D_E)XK NUCLEASE FAMILY TRANSPOSASE"/>
    <property type="match status" value="1"/>
</dbReference>
<reference evidence="2" key="3">
    <citation type="submission" date="2010-08" db="EMBL/GenBank/DDBJ databases">
        <authorList>
            <person name="Durkin A.S."/>
            <person name="Nelson K.E."/>
            <person name="Morrison M."/>
            <person name="Forsberg C.W."/>
            <person name="Wilson D.B."/>
            <person name="Russell J.B."/>
            <person name="Cann I.K.O."/>
            <person name="Mackie R.I."/>
            <person name="White B.A."/>
        </authorList>
    </citation>
    <scope>NUCLEOTIDE SEQUENCE</scope>
    <source>
        <strain evidence="2">S85</strain>
    </source>
</reference>
<evidence type="ECO:0000313" key="1">
    <source>
        <dbReference type="EMBL" id="ACX75629.1"/>
    </source>
</evidence>
<dbReference type="Pfam" id="PF12784">
    <property type="entry name" value="PDDEXK_2"/>
    <property type="match status" value="1"/>
</dbReference>
<proteinExistence type="predicted"/>
<protein>
    <recommendedName>
        <fullName evidence="5">PD-(D/E)XK nuclease family transposase</fullName>
    </recommendedName>
</protein>
<dbReference type="Proteomes" id="UP000001497">
    <property type="component" value="Chromosome"/>
</dbReference>
<dbReference type="EMBL" id="CP001792">
    <property type="protein sequence ID" value="ACX75629.1"/>
    <property type="molecule type" value="Genomic_DNA"/>
</dbReference>